<organism evidence="6">
    <name type="scientific">Arcella intermedia</name>
    <dbReference type="NCBI Taxonomy" id="1963864"/>
    <lineage>
        <taxon>Eukaryota</taxon>
        <taxon>Amoebozoa</taxon>
        <taxon>Tubulinea</taxon>
        <taxon>Elardia</taxon>
        <taxon>Arcellinida</taxon>
        <taxon>Sphaerothecina</taxon>
        <taxon>Arcellidae</taxon>
        <taxon>Arcella</taxon>
    </lineage>
</organism>
<evidence type="ECO:0000256" key="3">
    <source>
        <dbReference type="ARBA" id="ARBA00022927"/>
    </source>
</evidence>
<comment type="subcellular location">
    <subcellularLocation>
        <location evidence="1">Endomembrane system</location>
    </subcellularLocation>
</comment>
<dbReference type="GO" id="GO:0016192">
    <property type="term" value="P:vesicle-mediated transport"/>
    <property type="evidence" value="ECO:0007669"/>
    <property type="project" value="InterPro"/>
</dbReference>
<dbReference type="InterPro" id="IPR050840">
    <property type="entry name" value="Adaptor_Complx_Large_Subunit"/>
</dbReference>
<dbReference type="InterPro" id="IPR011989">
    <property type="entry name" value="ARM-like"/>
</dbReference>
<dbReference type="Gene3D" id="1.25.10.10">
    <property type="entry name" value="Leucine-rich Repeat Variant"/>
    <property type="match status" value="1"/>
</dbReference>
<evidence type="ECO:0000256" key="1">
    <source>
        <dbReference type="ARBA" id="ARBA00004308"/>
    </source>
</evidence>
<protein>
    <recommendedName>
        <fullName evidence="5">Clathrin/coatomer adaptor adaptin-like N-terminal domain-containing protein</fullName>
    </recommendedName>
</protein>
<evidence type="ECO:0000256" key="4">
    <source>
        <dbReference type="ARBA" id="ARBA00023136"/>
    </source>
</evidence>
<dbReference type="GO" id="GO:0012505">
    <property type="term" value="C:endomembrane system"/>
    <property type="evidence" value="ECO:0007669"/>
    <property type="project" value="UniProtKB-SubCell"/>
</dbReference>
<dbReference type="InterPro" id="IPR002553">
    <property type="entry name" value="Clathrin/coatomer_adapt-like_N"/>
</dbReference>
<evidence type="ECO:0000256" key="2">
    <source>
        <dbReference type="ARBA" id="ARBA00022448"/>
    </source>
</evidence>
<dbReference type="Pfam" id="PF01602">
    <property type="entry name" value="Adaptin_N"/>
    <property type="match status" value="1"/>
</dbReference>
<proteinExistence type="predicted"/>
<accession>A0A6B2L980</accession>
<sequence length="311" mass="35067">MRSANHKEMEMALTALTFLLDGESVAVFMMGVKYLLTHHKPQVRKKAVCVVDKMLDLDITYLEDFKDSILKCFNDTDPSVMGATLNLYYKLITKDPSPYKGIVPSVVCILKQIQGHRLEREYDYHGIPAPWMQMKCLQILALLGAGDEASSKEMYEIIGTTLQQQPVNQSLIYQCILTIITIHPNPTLLNLASQHINNFLAAPSHDHKYIALKTLKEMAKKHLPLVVGYLKEVVGCVHCEDDAIRKKMVEVLLAMANSDTVSAIIDVLVANLDRNMRNEIIQSLTQIAQDTPHNQWFIQSINSAILSDTLY</sequence>
<dbReference type="AlphaFoldDB" id="A0A6B2L980"/>
<reference evidence="6" key="1">
    <citation type="journal article" date="2020" name="J. Eukaryot. Microbiol.">
        <title>De novo Sequencing, Assembly and Annotation of the Transcriptome for the Free-Living Testate Amoeba Arcella intermedia.</title>
        <authorList>
            <person name="Ribeiro G.M."/>
            <person name="Porfirio-Sousa A.L."/>
            <person name="Maurer-Alcala X.X."/>
            <person name="Katz L.A."/>
            <person name="Lahr D.J.G."/>
        </authorList>
    </citation>
    <scope>NUCLEOTIDE SEQUENCE</scope>
</reference>
<name>A0A6B2L980_9EUKA</name>
<dbReference type="EMBL" id="GIBP01004567">
    <property type="protein sequence ID" value="NDV33536.1"/>
    <property type="molecule type" value="Transcribed_RNA"/>
</dbReference>
<evidence type="ECO:0000259" key="5">
    <source>
        <dbReference type="Pfam" id="PF01602"/>
    </source>
</evidence>
<keyword evidence="3" id="KW-0653">Protein transport</keyword>
<dbReference type="PANTHER" id="PTHR22780">
    <property type="entry name" value="ADAPTIN, ALPHA/GAMMA/EPSILON"/>
    <property type="match status" value="1"/>
</dbReference>
<evidence type="ECO:0000313" key="6">
    <source>
        <dbReference type="EMBL" id="NDV33536.1"/>
    </source>
</evidence>
<dbReference type="GO" id="GO:0030117">
    <property type="term" value="C:membrane coat"/>
    <property type="evidence" value="ECO:0007669"/>
    <property type="project" value="InterPro"/>
</dbReference>
<feature type="domain" description="Clathrin/coatomer adaptor adaptin-like N-terminal" evidence="5">
    <location>
        <begin position="2"/>
        <end position="294"/>
    </location>
</feature>
<dbReference type="GO" id="GO:0006886">
    <property type="term" value="P:intracellular protein transport"/>
    <property type="evidence" value="ECO:0007669"/>
    <property type="project" value="InterPro"/>
</dbReference>
<dbReference type="SUPFAM" id="SSF48371">
    <property type="entry name" value="ARM repeat"/>
    <property type="match status" value="1"/>
</dbReference>
<keyword evidence="4" id="KW-0472">Membrane</keyword>
<keyword evidence="2" id="KW-0813">Transport</keyword>
<dbReference type="InterPro" id="IPR016024">
    <property type="entry name" value="ARM-type_fold"/>
</dbReference>